<protein>
    <submittedName>
        <fullName evidence="1">Uncharacterized protein</fullName>
    </submittedName>
</protein>
<evidence type="ECO:0000313" key="1">
    <source>
        <dbReference type="EMBL" id="NUU54844.1"/>
    </source>
</evidence>
<proteinExistence type="predicted"/>
<gene>
    <name evidence="1" type="ORF">HP548_12225</name>
</gene>
<sequence>MSVLAEKIVLLDENEENESEIDFIECEFFEDNEDSERKIFEYDRDTIRNIRTKAGLVMDLITSHEQVIKTLAPPRTRHEINGGYKIANRRGARLHEVEVFNLYFKFRSHLRGDGIALMYRTNDKQERIILLPDDTRDRVEQESRLFLDIATELTLMGYMEPDVQNDLIENLRLLNIHERCAQSLQHEYGHILHWREFDELGIHTPVDIFDWFVVNGYYENVERRIPHFEDKPAQQQLMILKESLVEDYRISLNLSEKSGKFISPNKFCHFGDFQMPELLEEGVRIMKEMLTNQINKPSVSRPLSSSEMDSLEVIRSVASEGFRTKWRAGVKSSTGATIHRKREELIRELQEVAATTE</sequence>
<reference evidence="1 2" key="1">
    <citation type="submission" date="2020-05" db="EMBL/GenBank/DDBJ databases">
        <title>Genome Sequencing of Type Strains.</title>
        <authorList>
            <person name="Lemaire J.F."/>
            <person name="Inderbitzin P."/>
            <person name="Gregorio O.A."/>
            <person name="Collins S.B."/>
            <person name="Wespe N."/>
            <person name="Knight-Connoni V."/>
        </authorList>
    </citation>
    <scope>NUCLEOTIDE SEQUENCE [LARGE SCALE GENOMIC DNA]</scope>
    <source>
        <strain evidence="1 2">DSM 19942</strain>
    </source>
</reference>
<accession>A0ABX2MLC0</accession>
<dbReference type="RefSeq" id="WP_175381783.1">
    <property type="nucleotide sequence ID" value="NZ_CBCRYD010000035.1"/>
</dbReference>
<dbReference type="EMBL" id="JABMCC010000107">
    <property type="protein sequence ID" value="NUU54844.1"/>
    <property type="molecule type" value="Genomic_DNA"/>
</dbReference>
<evidence type="ECO:0000313" key="2">
    <source>
        <dbReference type="Proteomes" id="UP000577724"/>
    </source>
</evidence>
<keyword evidence="2" id="KW-1185">Reference proteome</keyword>
<comment type="caution">
    <text evidence="1">The sequence shown here is derived from an EMBL/GenBank/DDBJ whole genome shotgun (WGS) entry which is preliminary data.</text>
</comment>
<dbReference type="Proteomes" id="UP000577724">
    <property type="component" value="Unassembled WGS sequence"/>
</dbReference>
<organism evidence="1 2">
    <name type="scientific">Paenibacillus taichungensis</name>
    <dbReference type="NCBI Taxonomy" id="484184"/>
    <lineage>
        <taxon>Bacteria</taxon>
        <taxon>Bacillati</taxon>
        <taxon>Bacillota</taxon>
        <taxon>Bacilli</taxon>
        <taxon>Bacillales</taxon>
        <taxon>Paenibacillaceae</taxon>
        <taxon>Paenibacillus</taxon>
    </lineage>
</organism>
<dbReference type="GeneID" id="97131483"/>
<name>A0ABX2MLC0_9BACL</name>